<reference evidence="4 5" key="1">
    <citation type="submission" date="2014-02" db="EMBL/GenBank/DDBJ databases">
        <title>The genome sequence of Colletotrichum fioriniae PJ7.</title>
        <authorList>
            <person name="Baroncelli R."/>
            <person name="Thon M.R."/>
        </authorList>
    </citation>
    <scope>NUCLEOTIDE SEQUENCE [LARGE SCALE GENOMIC DNA]</scope>
    <source>
        <strain evidence="4 5">PJ7</strain>
    </source>
</reference>
<dbReference type="eggNOG" id="ENOG502SPNY">
    <property type="taxonomic scope" value="Eukaryota"/>
</dbReference>
<feature type="region of interest" description="Disordered" evidence="2">
    <location>
        <begin position="270"/>
        <end position="294"/>
    </location>
</feature>
<feature type="region of interest" description="Disordered" evidence="2">
    <location>
        <begin position="225"/>
        <end position="255"/>
    </location>
</feature>
<keyword evidence="1" id="KW-0862">Zinc</keyword>
<keyword evidence="5" id="KW-1185">Reference proteome</keyword>
<dbReference type="GO" id="GO:0008270">
    <property type="term" value="F:zinc ion binding"/>
    <property type="evidence" value="ECO:0007669"/>
    <property type="project" value="UniProtKB-KW"/>
</dbReference>
<dbReference type="PROSITE" id="PS50966">
    <property type="entry name" value="ZF_SWIM"/>
    <property type="match status" value="1"/>
</dbReference>
<accession>A0A010QSN2</accession>
<dbReference type="EMBL" id="JARH01000261">
    <property type="protein sequence ID" value="EXF83167.1"/>
    <property type="molecule type" value="Genomic_DNA"/>
</dbReference>
<dbReference type="STRING" id="1445577.A0A010QSN2"/>
<dbReference type="HOGENOM" id="CLU_029638_0_0_1"/>
<keyword evidence="1" id="KW-0479">Metal-binding</keyword>
<evidence type="ECO:0000256" key="1">
    <source>
        <dbReference type="PROSITE-ProRule" id="PRU00325"/>
    </source>
</evidence>
<dbReference type="InterPro" id="IPR007527">
    <property type="entry name" value="Znf_SWIM"/>
</dbReference>
<feature type="compositionally biased region" description="Polar residues" evidence="2">
    <location>
        <begin position="26"/>
        <end position="40"/>
    </location>
</feature>
<dbReference type="KEGG" id="cfj:CFIO01_01393"/>
<dbReference type="OrthoDB" id="5387895at2759"/>
<dbReference type="AlphaFoldDB" id="A0A010QSN2"/>
<feature type="compositionally biased region" description="Acidic residues" evidence="2">
    <location>
        <begin position="44"/>
        <end position="80"/>
    </location>
</feature>
<name>A0A010QSN2_9PEZI</name>
<protein>
    <submittedName>
        <fullName evidence="4">SWIM zinc finger protein</fullName>
    </submittedName>
</protein>
<feature type="compositionally biased region" description="Basic and acidic residues" evidence="2">
    <location>
        <begin position="522"/>
        <end position="531"/>
    </location>
</feature>
<gene>
    <name evidence="4" type="ORF">CFIO01_01393</name>
</gene>
<organism evidence="4 5">
    <name type="scientific">Colletotrichum fioriniae PJ7</name>
    <dbReference type="NCBI Taxonomy" id="1445577"/>
    <lineage>
        <taxon>Eukaryota</taxon>
        <taxon>Fungi</taxon>
        <taxon>Dikarya</taxon>
        <taxon>Ascomycota</taxon>
        <taxon>Pezizomycotina</taxon>
        <taxon>Sordariomycetes</taxon>
        <taxon>Hypocreomycetidae</taxon>
        <taxon>Glomerellales</taxon>
        <taxon>Glomerellaceae</taxon>
        <taxon>Colletotrichum</taxon>
        <taxon>Colletotrichum acutatum species complex</taxon>
    </lineage>
</organism>
<sequence length="531" mass="58835">MSSSSSPTPVAKFRELSLGRRMPPTTRAQAHRQSLGDITTSDYYYDEDDDGGGGYGDDDDGSSSSEPESDSDSSLVDDDDHSVIRSPSKLVYKLDTLSHDARLRVREAFKDPPRLSLQYCRLRDDVYAFQMTELVPRSIRIGSPDSPFATPRCSCREQQQKAGPPCKHLLWLLDQLVKQTLYDHDPASPLTMTADGYPEELGGPFSDISAFHLDVLADGLRCDVVTPDSEEDSENTDSDETEERDQGPQQHPNPHRVDEAREMLSAVMSASPPEDYRPDLFSDPPSTGKKPVKRRDLEGTIFRMLLANNDFFHYFLSQMRSTDPVNDPFRKLSQRVDHVLRELDSYATTTTTSSSSEAGSAEGPRDVAWAARHINGVIGLVRTSIFKRDRPLEVRERTSAARTLVHILVAVVKRNRDFVPPTSATRPAAIARRDKNLFLRLVGDRDENFVLGVLSLLPPDAAAPFLHSLEDILDQLGVNGAPATYVEKFRSLIARLRRSGGSGLAVTGSSGAGSKRHGQSQGHDRGSKRMR</sequence>
<evidence type="ECO:0000313" key="4">
    <source>
        <dbReference type="EMBL" id="EXF83167.1"/>
    </source>
</evidence>
<proteinExistence type="predicted"/>
<dbReference type="Proteomes" id="UP000020467">
    <property type="component" value="Unassembled WGS sequence"/>
</dbReference>
<feature type="domain" description="SWIM-type" evidence="3">
    <location>
        <begin position="137"/>
        <end position="177"/>
    </location>
</feature>
<feature type="region of interest" description="Disordered" evidence="2">
    <location>
        <begin position="1"/>
        <end position="81"/>
    </location>
</feature>
<keyword evidence="1" id="KW-0863">Zinc-finger</keyword>
<evidence type="ECO:0000259" key="3">
    <source>
        <dbReference type="PROSITE" id="PS50966"/>
    </source>
</evidence>
<evidence type="ECO:0000256" key="2">
    <source>
        <dbReference type="SAM" id="MobiDB-lite"/>
    </source>
</evidence>
<comment type="caution">
    <text evidence="4">The sequence shown here is derived from an EMBL/GenBank/DDBJ whole genome shotgun (WGS) entry which is preliminary data.</text>
</comment>
<feature type="compositionally biased region" description="Acidic residues" evidence="2">
    <location>
        <begin position="228"/>
        <end position="243"/>
    </location>
</feature>
<feature type="region of interest" description="Disordered" evidence="2">
    <location>
        <begin position="504"/>
        <end position="531"/>
    </location>
</feature>
<evidence type="ECO:0000313" key="5">
    <source>
        <dbReference type="Proteomes" id="UP000020467"/>
    </source>
</evidence>